<evidence type="ECO:0000256" key="1">
    <source>
        <dbReference type="SAM" id="Phobius"/>
    </source>
</evidence>
<keyword evidence="1" id="KW-0812">Transmembrane</keyword>
<gene>
    <name evidence="2" type="ORF">B0F90DRAFT_1626299</name>
</gene>
<evidence type="ECO:0000313" key="3">
    <source>
        <dbReference type="Proteomes" id="UP001203297"/>
    </source>
</evidence>
<dbReference type="Pfam" id="PF20479">
    <property type="entry name" value="TMEM128"/>
    <property type="match status" value="1"/>
</dbReference>
<protein>
    <submittedName>
        <fullName evidence="2">Uncharacterized protein</fullName>
    </submittedName>
</protein>
<keyword evidence="1" id="KW-0472">Membrane</keyword>
<feature type="transmembrane region" description="Helical" evidence="1">
    <location>
        <begin position="116"/>
        <end position="138"/>
    </location>
</feature>
<dbReference type="InterPro" id="IPR033579">
    <property type="entry name" value="TMEM128"/>
</dbReference>
<name>A0AAD4M6L4_9AGAM</name>
<comment type="caution">
    <text evidence="2">The sequence shown here is derived from an EMBL/GenBank/DDBJ whole genome shotgun (WGS) entry which is preliminary data.</text>
</comment>
<feature type="non-terminal residue" evidence="2">
    <location>
        <position position="1"/>
    </location>
</feature>
<proteinExistence type="predicted"/>
<accession>A0AAD4M6L4</accession>
<feature type="transmembrane region" description="Helical" evidence="1">
    <location>
        <begin position="48"/>
        <end position="69"/>
    </location>
</feature>
<keyword evidence="3" id="KW-1185">Reference proteome</keyword>
<dbReference type="AlphaFoldDB" id="A0AAD4M6L4"/>
<organism evidence="2 3">
    <name type="scientific">Multifurca ochricompacta</name>
    <dbReference type="NCBI Taxonomy" id="376703"/>
    <lineage>
        <taxon>Eukaryota</taxon>
        <taxon>Fungi</taxon>
        <taxon>Dikarya</taxon>
        <taxon>Basidiomycota</taxon>
        <taxon>Agaricomycotina</taxon>
        <taxon>Agaricomycetes</taxon>
        <taxon>Russulales</taxon>
        <taxon>Russulaceae</taxon>
        <taxon>Multifurca</taxon>
    </lineage>
</organism>
<feature type="transmembrane region" description="Helical" evidence="1">
    <location>
        <begin position="89"/>
        <end position="110"/>
    </location>
</feature>
<evidence type="ECO:0000313" key="2">
    <source>
        <dbReference type="EMBL" id="KAI0303820.1"/>
    </source>
</evidence>
<sequence>LLMPSGHLARQLRFVLPGAAITYWLHTFSALVRIWADAAPLARSLVGVSALSGSLTVVLFLYILLIPVIKGTQPNYRSWRKSGELSSVIPVLTTSIISGWAALCGVLGLYSGLGYVLGIVGGTGLYALAFGIMGLLPVPRVTR</sequence>
<keyword evidence="1" id="KW-1133">Transmembrane helix</keyword>
<dbReference type="EMBL" id="WTXG01000008">
    <property type="protein sequence ID" value="KAI0303820.1"/>
    <property type="molecule type" value="Genomic_DNA"/>
</dbReference>
<dbReference type="Proteomes" id="UP001203297">
    <property type="component" value="Unassembled WGS sequence"/>
</dbReference>
<reference evidence="2" key="1">
    <citation type="journal article" date="2022" name="New Phytol.">
        <title>Evolutionary transition to the ectomycorrhizal habit in the genomes of a hyperdiverse lineage of mushroom-forming fungi.</title>
        <authorList>
            <person name="Looney B."/>
            <person name="Miyauchi S."/>
            <person name="Morin E."/>
            <person name="Drula E."/>
            <person name="Courty P.E."/>
            <person name="Kohler A."/>
            <person name="Kuo A."/>
            <person name="LaButti K."/>
            <person name="Pangilinan J."/>
            <person name="Lipzen A."/>
            <person name="Riley R."/>
            <person name="Andreopoulos W."/>
            <person name="He G."/>
            <person name="Johnson J."/>
            <person name="Nolan M."/>
            <person name="Tritt A."/>
            <person name="Barry K.W."/>
            <person name="Grigoriev I.V."/>
            <person name="Nagy L.G."/>
            <person name="Hibbett D."/>
            <person name="Henrissat B."/>
            <person name="Matheny P.B."/>
            <person name="Labbe J."/>
            <person name="Martin F.M."/>
        </authorList>
    </citation>
    <scope>NUCLEOTIDE SEQUENCE</scope>
    <source>
        <strain evidence="2">BPL690</strain>
    </source>
</reference>
<feature type="transmembrane region" description="Helical" evidence="1">
    <location>
        <begin position="12"/>
        <end position="36"/>
    </location>
</feature>